<dbReference type="RefSeq" id="WP_184255324.1">
    <property type="nucleotide sequence ID" value="NZ_JACHIO010000008.1"/>
</dbReference>
<dbReference type="EMBL" id="JACHIO010000008">
    <property type="protein sequence ID" value="MBB5063852.1"/>
    <property type="molecule type" value="Genomic_DNA"/>
</dbReference>
<evidence type="ECO:0000313" key="3">
    <source>
        <dbReference type="Proteomes" id="UP000584867"/>
    </source>
</evidence>
<dbReference type="InterPro" id="IPR051043">
    <property type="entry name" value="Sulfatase_Mod_Factor_Kinase"/>
</dbReference>
<comment type="caution">
    <text evidence="2">The sequence shown here is derived from an EMBL/GenBank/DDBJ whole genome shotgun (WGS) entry which is preliminary data.</text>
</comment>
<dbReference type="AlphaFoldDB" id="A0A7W7ZQE7"/>
<dbReference type="InterPro" id="IPR042095">
    <property type="entry name" value="SUMF_sf"/>
</dbReference>
<reference evidence="2 3" key="1">
    <citation type="submission" date="2020-08" db="EMBL/GenBank/DDBJ databases">
        <title>Genomic Encyclopedia of Type Strains, Phase IV (KMG-V): Genome sequencing to study the core and pangenomes of soil and plant-associated prokaryotes.</title>
        <authorList>
            <person name="Whitman W."/>
        </authorList>
    </citation>
    <scope>NUCLEOTIDE SEQUENCE [LARGE SCALE GENOMIC DNA]</scope>
    <source>
        <strain evidence="2 3">X5P3</strain>
    </source>
</reference>
<protein>
    <submittedName>
        <fullName evidence="2">Formylglycine-generating enzyme required for sulfatase activity</fullName>
    </submittedName>
</protein>
<dbReference type="PANTHER" id="PTHR23150">
    <property type="entry name" value="SULFATASE MODIFYING FACTOR 1, 2"/>
    <property type="match status" value="1"/>
</dbReference>
<dbReference type="Pfam" id="PF03781">
    <property type="entry name" value="FGE-sulfatase"/>
    <property type="match status" value="1"/>
</dbReference>
<organism evidence="2 3">
    <name type="scientific">Granulicella mallensis</name>
    <dbReference type="NCBI Taxonomy" id="940614"/>
    <lineage>
        <taxon>Bacteria</taxon>
        <taxon>Pseudomonadati</taxon>
        <taxon>Acidobacteriota</taxon>
        <taxon>Terriglobia</taxon>
        <taxon>Terriglobales</taxon>
        <taxon>Acidobacteriaceae</taxon>
        <taxon>Granulicella</taxon>
    </lineage>
</organism>
<sequence>MSTDNNPKSCCTPTSVREASTPVKAPLVYTPGLAPSRTTIPLPGGTFLMGTNYERGFPADGEGPVRSVSLSAFDIDTYPVTNADFAAFIAATNHRTEAEVFGWSFVFWSHIPEERFEEVVEDTVAMTPWWCKVPGATWDHPEGPGSDVKDRQNHPVVHVSWSDAAAYAAWAGRLLPTEAQWEYAARGGLERKLYPWGDELTPKGKHLCNIWQGQFPRQDTAEDGYAGSCPVDSFPPNGYGLYSVTGNVWEWCADWFGTTFSTSQDPVGPPAGEAKVMKGGSFLCHASYCNRYRVAARTSNTPDSSASNIGFRCVGKANPKIV</sequence>
<name>A0A7W7ZQE7_9BACT</name>
<dbReference type="InterPro" id="IPR005532">
    <property type="entry name" value="SUMF_dom"/>
</dbReference>
<evidence type="ECO:0000259" key="1">
    <source>
        <dbReference type="Pfam" id="PF03781"/>
    </source>
</evidence>
<dbReference type="SUPFAM" id="SSF56436">
    <property type="entry name" value="C-type lectin-like"/>
    <property type="match status" value="1"/>
</dbReference>
<dbReference type="Proteomes" id="UP000584867">
    <property type="component" value="Unassembled WGS sequence"/>
</dbReference>
<dbReference type="PANTHER" id="PTHR23150:SF19">
    <property type="entry name" value="FORMYLGLYCINE-GENERATING ENZYME"/>
    <property type="match status" value="1"/>
</dbReference>
<dbReference type="Gene3D" id="3.90.1580.10">
    <property type="entry name" value="paralog of FGE (formylglycine-generating enzyme)"/>
    <property type="match status" value="1"/>
</dbReference>
<proteinExistence type="predicted"/>
<evidence type="ECO:0000313" key="2">
    <source>
        <dbReference type="EMBL" id="MBB5063852.1"/>
    </source>
</evidence>
<accession>A0A7W7ZQE7</accession>
<dbReference type="GO" id="GO:0120147">
    <property type="term" value="F:formylglycine-generating oxidase activity"/>
    <property type="evidence" value="ECO:0007669"/>
    <property type="project" value="TreeGrafter"/>
</dbReference>
<feature type="domain" description="Sulfatase-modifying factor enzyme-like" evidence="1">
    <location>
        <begin position="37"/>
        <end position="314"/>
    </location>
</feature>
<dbReference type="InterPro" id="IPR016187">
    <property type="entry name" value="CTDL_fold"/>
</dbReference>
<gene>
    <name evidence="2" type="ORF">HDF15_002200</name>
</gene>